<reference evidence="2" key="1">
    <citation type="submission" date="2009-10" db="EMBL/GenBank/DDBJ databases">
        <title>Complete sequence of chromosome of Methanocaldococcus vulcanius M7.</title>
        <authorList>
            <consortium name="US DOE Joint Genome Institute"/>
            <person name="Lucas S."/>
            <person name="Copeland A."/>
            <person name="Lapidus A."/>
            <person name="Glavina del Rio T."/>
            <person name="Dalin E."/>
            <person name="Tice H."/>
            <person name="Bruce D."/>
            <person name="Goodwin L."/>
            <person name="Pitluck S."/>
            <person name="Lcollab F.I."/>
            <person name="Brettin T."/>
            <person name="Detter J.C."/>
            <person name="Han C."/>
            <person name="Tapia R."/>
            <person name="Kuske C.R."/>
            <person name="Schmutz J."/>
            <person name="Larimer F."/>
            <person name="Land M."/>
            <person name="Hauser L."/>
            <person name="Kyrpides N."/>
            <person name="Ovchinikova G."/>
            <person name="Sieprawska-Lupa M."/>
            <person name="Whitman W.B."/>
            <person name="Woyke T."/>
        </authorList>
    </citation>
    <scope>NUCLEOTIDE SEQUENCE [LARGE SCALE GENOMIC DNA]</scope>
    <source>
        <strain evidence="2">M7</strain>
    </source>
</reference>
<keyword evidence="1" id="KW-0472">Membrane</keyword>
<keyword evidence="1" id="KW-1133">Transmembrane helix</keyword>
<dbReference type="KEGG" id="mvu:Metvu_0513"/>
<organism evidence="2 3">
    <name type="scientific">Methanocaldococcus vulcanius (strain ATCC 700851 / DSM 12094 / M7)</name>
    <name type="common">Methanococcus vulcanius</name>
    <dbReference type="NCBI Taxonomy" id="579137"/>
    <lineage>
        <taxon>Archaea</taxon>
        <taxon>Methanobacteriati</taxon>
        <taxon>Methanobacteriota</taxon>
        <taxon>Methanomada group</taxon>
        <taxon>Methanococci</taxon>
        <taxon>Methanococcales</taxon>
        <taxon>Methanocaldococcaceae</taxon>
        <taxon>Methanocaldococcus</taxon>
    </lineage>
</organism>
<dbReference type="GeneID" id="8512846"/>
<evidence type="ECO:0000256" key="1">
    <source>
        <dbReference type="SAM" id="Phobius"/>
    </source>
</evidence>
<dbReference type="OrthoDB" id="65437at2157"/>
<dbReference type="EMBL" id="CP001787">
    <property type="protein sequence ID" value="ACX72372.1"/>
    <property type="molecule type" value="Genomic_DNA"/>
</dbReference>
<dbReference type="AlphaFoldDB" id="C9RFM0"/>
<accession>C9RFM0</accession>
<dbReference type="STRING" id="579137.Metvu_0513"/>
<name>C9RFM0_METVM</name>
<protein>
    <submittedName>
        <fullName evidence="2">Uncharacterized protein</fullName>
    </submittedName>
</protein>
<feature type="transmembrane region" description="Helical" evidence="1">
    <location>
        <begin position="7"/>
        <end position="25"/>
    </location>
</feature>
<proteinExistence type="predicted"/>
<evidence type="ECO:0000313" key="3">
    <source>
        <dbReference type="Proteomes" id="UP000002063"/>
    </source>
</evidence>
<sequence length="124" mass="14353">MHIILKSTLLIASSILLIIFVANIYSDLINISEYKYVDKIDKKITSEILNTLILSNEGNITLFVKIPLNCKVLFENASFIIYYQNKTYIHRFDNNIIFKKRICSSEISKISAKKINNTYLVDVE</sequence>
<keyword evidence="1" id="KW-0812">Transmembrane</keyword>
<dbReference type="RefSeq" id="WP_015732593.1">
    <property type="nucleotide sequence ID" value="NC_013407.1"/>
</dbReference>
<dbReference type="eggNOG" id="arCOG08271">
    <property type="taxonomic scope" value="Archaea"/>
</dbReference>
<dbReference type="Proteomes" id="UP000002063">
    <property type="component" value="Chromosome"/>
</dbReference>
<dbReference type="HOGENOM" id="CLU_2021506_0_0_2"/>
<gene>
    <name evidence="2" type="ordered locus">Metvu_0513</name>
</gene>
<evidence type="ECO:0000313" key="2">
    <source>
        <dbReference type="EMBL" id="ACX72372.1"/>
    </source>
</evidence>
<keyword evidence="3" id="KW-1185">Reference proteome</keyword>